<accession>A0ABS3F4F1</accession>
<keyword evidence="1" id="KW-0812">Transmembrane</keyword>
<keyword evidence="1" id="KW-1133">Transmembrane helix</keyword>
<evidence type="ECO:0000313" key="3">
    <source>
        <dbReference type="Proteomes" id="UP000664761"/>
    </source>
</evidence>
<gene>
    <name evidence="2" type="ORF">J0X12_05200</name>
</gene>
<evidence type="ECO:0008006" key="4">
    <source>
        <dbReference type="Google" id="ProtNLM"/>
    </source>
</evidence>
<dbReference type="Proteomes" id="UP000664761">
    <property type="component" value="Unassembled WGS sequence"/>
</dbReference>
<protein>
    <recommendedName>
        <fullName evidence="4">ABC transporter permease</fullName>
    </recommendedName>
</protein>
<comment type="caution">
    <text evidence="2">The sequence shown here is derived from an EMBL/GenBank/DDBJ whole genome shotgun (WGS) entry which is preliminary data.</text>
</comment>
<organism evidence="2 3">
    <name type="scientific">Sneathiella sedimenti</name>
    <dbReference type="NCBI Taxonomy" id="2816034"/>
    <lineage>
        <taxon>Bacteria</taxon>
        <taxon>Pseudomonadati</taxon>
        <taxon>Pseudomonadota</taxon>
        <taxon>Alphaproteobacteria</taxon>
        <taxon>Sneathiellales</taxon>
        <taxon>Sneathiellaceae</taxon>
        <taxon>Sneathiella</taxon>
    </lineage>
</organism>
<evidence type="ECO:0000256" key="1">
    <source>
        <dbReference type="SAM" id="Phobius"/>
    </source>
</evidence>
<proteinExistence type="predicted"/>
<keyword evidence="1" id="KW-0472">Membrane</keyword>
<reference evidence="2 3" key="1">
    <citation type="submission" date="2021-03" db="EMBL/GenBank/DDBJ databases">
        <title>Sneathiella sp. CAU 1612 isolated from Kang Won-do.</title>
        <authorList>
            <person name="Kim W."/>
        </authorList>
    </citation>
    <scope>NUCLEOTIDE SEQUENCE [LARGE SCALE GENOMIC DNA]</scope>
    <source>
        <strain evidence="2 3">CAU 1612</strain>
    </source>
</reference>
<sequence>MEKAGYSRNKGNIFTRLFSVARSCRHQLGIVAVTMALGLAIILNIAMASETTTEKAHAQMAYFKTDSSKKSMAIN</sequence>
<evidence type="ECO:0000313" key="2">
    <source>
        <dbReference type="EMBL" id="MBO0332996.1"/>
    </source>
</evidence>
<feature type="transmembrane region" description="Helical" evidence="1">
    <location>
        <begin position="28"/>
        <end position="47"/>
    </location>
</feature>
<keyword evidence="3" id="KW-1185">Reference proteome</keyword>
<dbReference type="EMBL" id="JAFLNC010000002">
    <property type="protein sequence ID" value="MBO0332996.1"/>
    <property type="molecule type" value="Genomic_DNA"/>
</dbReference>
<name>A0ABS3F4F1_9PROT</name>
<dbReference type="RefSeq" id="WP_207042970.1">
    <property type="nucleotide sequence ID" value="NZ_JAFLNC010000002.1"/>
</dbReference>